<feature type="region of interest" description="Disordered" evidence="1">
    <location>
        <begin position="511"/>
        <end position="590"/>
    </location>
</feature>
<dbReference type="VEuPathDB" id="TriTrypDB:BSAL_33095"/>
<name>A0A0S4JLY1_BODSA</name>
<gene>
    <name evidence="2" type="ORF">BSAL_33095</name>
</gene>
<dbReference type="AlphaFoldDB" id="A0A0S4JLY1"/>
<dbReference type="EMBL" id="CYKH01001947">
    <property type="protein sequence ID" value="CUG91641.1"/>
    <property type="molecule type" value="Genomic_DNA"/>
</dbReference>
<feature type="compositionally biased region" description="Basic and acidic residues" evidence="1">
    <location>
        <begin position="383"/>
        <end position="404"/>
    </location>
</feature>
<feature type="compositionally biased region" description="Gly residues" evidence="1">
    <location>
        <begin position="780"/>
        <end position="792"/>
    </location>
</feature>
<accession>A0A0S4JLY1</accession>
<protein>
    <recommendedName>
        <fullName evidence="4">Zinc finger protein</fullName>
    </recommendedName>
</protein>
<feature type="compositionally biased region" description="Basic residues" evidence="1">
    <location>
        <begin position="573"/>
        <end position="582"/>
    </location>
</feature>
<feature type="compositionally biased region" description="Low complexity" evidence="1">
    <location>
        <begin position="521"/>
        <end position="531"/>
    </location>
</feature>
<keyword evidence="3" id="KW-1185">Reference proteome</keyword>
<feature type="compositionally biased region" description="Pro residues" evidence="1">
    <location>
        <begin position="746"/>
        <end position="755"/>
    </location>
</feature>
<evidence type="ECO:0000313" key="2">
    <source>
        <dbReference type="EMBL" id="CUG91641.1"/>
    </source>
</evidence>
<evidence type="ECO:0000313" key="3">
    <source>
        <dbReference type="Proteomes" id="UP000051952"/>
    </source>
</evidence>
<evidence type="ECO:0000256" key="1">
    <source>
        <dbReference type="SAM" id="MobiDB-lite"/>
    </source>
</evidence>
<dbReference type="Proteomes" id="UP000051952">
    <property type="component" value="Unassembled WGS sequence"/>
</dbReference>
<evidence type="ECO:0008006" key="4">
    <source>
        <dbReference type="Google" id="ProtNLM"/>
    </source>
</evidence>
<feature type="compositionally biased region" description="Pro residues" evidence="1">
    <location>
        <begin position="558"/>
        <end position="570"/>
    </location>
</feature>
<feature type="compositionally biased region" description="Polar residues" evidence="1">
    <location>
        <begin position="406"/>
        <end position="420"/>
    </location>
</feature>
<organism evidence="2 3">
    <name type="scientific">Bodo saltans</name>
    <name type="common">Flagellated protozoan</name>
    <dbReference type="NCBI Taxonomy" id="75058"/>
    <lineage>
        <taxon>Eukaryota</taxon>
        <taxon>Discoba</taxon>
        <taxon>Euglenozoa</taxon>
        <taxon>Kinetoplastea</taxon>
        <taxon>Metakinetoplastina</taxon>
        <taxon>Eubodonida</taxon>
        <taxon>Bodonidae</taxon>
        <taxon>Bodo</taxon>
    </lineage>
</organism>
<feature type="region of interest" description="Disordered" evidence="1">
    <location>
        <begin position="382"/>
        <end position="449"/>
    </location>
</feature>
<feature type="region of interest" description="Disordered" evidence="1">
    <location>
        <begin position="663"/>
        <end position="792"/>
    </location>
</feature>
<feature type="compositionally biased region" description="Low complexity" evidence="1">
    <location>
        <begin position="697"/>
        <end position="719"/>
    </location>
</feature>
<proteinExistence type="predicted"/>
<feature type="compositionally biased region" description="Pro residues" evidence="1">
    <location>
        <begin position="678"/>
        <end position="693"/>
    </location>
</feature>
<reference evidence="3" key="1">
    <citation type="submission" date="2015-09" db="EMBL/GenBank/DDBJ databases">
        <authorList>
            <consortium name="Pathogen Informatics"/>
        </authorList>
    </citation>
    <scope>NUCLEOTIDE SEQUENCE [LARGE SCALE GENOMIC DNA]</scope>
    <source>
        <strain evidence="3">Lake Konstanz</strain>
    </source>
</reference>
<sequence>MIHFLSLHRLSPVVPQAHAAPTVATQCCHKVVTWPSEWFSLAHNGDLLALSKAIGEALHDPHCEWRSQGPRVLSNGGGSPHSILSVASTAVRVDVSGSPVSWALPSLCDPSLIEKNAALDWVMDDKFDDVSRRVFLAVGIIGLRRTATRSDVLWPLTTESGSNALPVWTTAVSPHLHPVGEYELDCFYCGCTTSPASVERVTSGASEGEGDETPSTVNTTIETIKIDALTAHHPWCLWKKNMLSCVVPAAYQTAPALTVAISATVSIVVVGGAMVVDALVGALRTSQKFSSELVMRHPCWQYTTAVDVMAELNRTKTSAPTSALPQMRSWTSRVPETDVGRCLVVCSRSGQQHNGVAKKDSNAKNTALENYLKLRSALLAPRVSREEEASRKRPRDEEDQREETNSEGASSKETTQSNTAVDEEESPSLEGSIRAWETQRHQKRSARESSPLLLPQVVKAPPSHTFMWELLQRSVECDKQQADPLSDDARARVEKLLLAVRQAVTNAQVTRAAAPAPPQPMKAAPQHPQQQAHHRPPPSMPPMSGSFIPSQGGVLPQAPAPFAPPQPFPLTVPHHHHHHQQHRTGPFRPAPPVLSGQGLFDTPHQAGGVLTAPPPLLPPLLAPPVFGQSAPQRSFPPNVQVTGRNSGEVPSVFGGSVLGMAPPSAPTHPFRGASDAPPFVPPPAAAAKQPPPLVAGKAVAQAQPFKQPAAQQNKQPPEAGRGKQLQSNNDAAQRPATQGSKQPQGKAPPPAPPPGKQQNNGNINNRQQPQQQDQMKRGGRGGGRGGGGGQRR</sequence>
<feature type="compositionally biased region" description="Low complexity" evidence="1">
    <location>
        <begin position="756"/>
        <end position="773"/>
    </location>
</feature>
<feature type="compositionally biased region" description="Polar residues" evidence="1">
    <location>
        <begin position="724"/>
        <end position="737"/>
    </location>
</feature>